<evidence type="ECO:0000256" key="1">
    <source>
        <dbReference type="ARBA" id="ARBA00004613"/>
    </source>
</evidence>
<feature type="chain" id="PRO_5041998789" description="Elicitin" evidence="8">
    <location>
        <begin position="23"/>
        <end position="179"/>
    </location>
</feature>
<sequence>MKTYPALVVAAVATQGLGGAQAVKCDYSEIGPKLYPLGPMVSKCFAATGYNLARPPVPPTEAQIAAICKKCPDIVEAVSKLTFPDCTMVIAGTDQTFTAFFESITVPCKTGGAPTSAPTVALTGSQATDNSSSSQATGDSIKNTSGATPPVPTKASSSAIVAALSSGAIVAATIISVLF</sequence>
<feature type="compositionally biased region" description="Polar residues" evidence="7">
    <location>
        <begin position="119"/>
        <end position="147"/>
    </location>
</feature>
<dbReference type="GO" id="GO:0005576">
    <property type="term" value="C:extracellular region"/>
    <property type="evidence" value="ECO:0007669"/>
    <property type="project" value="UniProtKB-SubCell"/>
</dbReference>
<keyword evidence="8" id="KW-0732">Signal</keyword>
<comment type="function">
    <text evidence="6">Induces local and distal defense responses (incompatible hypersensitive reaction) in plants from the solanaceae and cruciferae families. Elicits leaf necrosis and causes the accumulation of pathogenesis-related proteins. Might interact with the lipidic molecules of the plasma membrane.</text>
</comment>
<evidence type="ECO:0000256" key="7">
    <source>
        <dbReference type="SAM" id="MobiDB-lite"/>
    </source>
</evidence>
<dbReference type="InterPro" id="IPR036470">
    <property type="entry name" value="Elicitin_sf"/>
</dbReference>
<dbReference type="AlphaFoldDB" id="A0AAD5L8L9"/>
<name>A0AAD5L8L9_PYTIN</name>
<dbReference type="InterPro" id="IPR002200">
    <property type="entry name" value="Elicitin"/>
</dbReference>
<feature type="region of interest" description="Disordered" evidence="7">
    <location>
        <begin position="119"/>
        <end position="151"/>
    </location>
</feature>
<proteinExistence type="inferred from homology"/>
<evidence type="ECO:0000313" key="10">
    <source>
        <dbReference type="Proteomes" id="UP001209570"/>
    </source>
</evidence>
<keyword evidence="3 6" id="KW-0964">Secreted</keyword>
<keyword evidence="4 6" id="KW-0928">Hypersensitive response elicitation</keyword>
<comment type="similarity">
    <text evidence="2 6">Belongs to the elicitin family.</text>
</comment>
<evidence type="ECO:0000256" key="4">
    <source>
        <dbReference type="ARBA" id="ARBA00022978"/>
    </source>
</evidence>
<keyword evidence="10" id="KW-1185">Reference proteome</keyword>
<dbReference type="GO" id="GO:0052040">
    <property type="term" value="P:symbiont-mediated perturbation of host programmed cell death"/>
    <property type="evidence" value="ECO:0007669"/>
    <property type="project" value="UniProtKB-UniRule"/>
</dbReference>
<evidence type="ECO:0000256" key="2">
    <source>
        <dbReference type="ARBA" id="ARBA00009544"/>
    </source>
</evidence>
<protein>
    <recommendedName>
        <fullName evidence="6">Elicitin</fullName>
    </recommendedName>
</protein>
<dbReference type="Proteomes" id="UP001209570">
    <property type="component" value="Unassembled WGS sequence"/>
</dbReference>
<dbReference type="Pfam" id="PF00964">
    <property type="entry name" value="Elicitin"/>
    <property type="match status" value="1"/>
</dbReference>
<evidence type="ECO:0000256" key="3">
    <source>
        <dbReference type="ARBA" id="ARBA00022525"/>
    </source>
</evidence>
<accession>A0AAD5L8L9</accession>
<feature type="signal peptide" evidence="8">
    <location>
        <begin position="1"/>
        <end position="22"/>
    </location>
</feature>
<evidence type="ECO:0000256" key="6">
    <source>
        <dbReference type="RuleBase" id="RU368111"/>
    </source>
</evidence>
<gene>
    <name evidence="9" type="ORF">P43SY_011038</name>
</gene>
<dbReference type="Gene3D" id="1.10.239.10">
    <property type="entry name" value="Elicitin domain"/>
    <property type="match status" value="1"/>
</dbReference>
<comment type="subcellular location">
    <subcellularLocation>
        <location evidence="1 6">Secreted</location>
    </subcellularLocation>
</comment>
<comment type="caution">
    <text evidence="9">The sequence shown here is derived from an EMBL/GenBank/DDBJ whole genome shotgun (WGS) entry which is preliminary data.</text>
</comment>
<keyword evidence="5 6" id="KW-1015">Disulfide bond</keyword>
<evidence type="ECO:0000313" key="9">
    <source>
        <dbReference type="EMBL" id="KAJ0390362.1"/>
    </source>
</evidence>
<dbReference type="EMBL" id="JAKCXM010002224">
    <property type="protein sequence ID" value="KAJ0390362.1"/>
    <property type="molecule type" value="Genomic_DNA"/>
</dbReference>
<dbReference type="SUPFAM" id="SSF48647">
    <property type="entry name" value="Fungal elicitin"/>
    <property type="match status" value="1"/>
</dbReference>
<reference evidence="9" key="1">
    <citation type="submission" date="2021-12" db="EMBL/GenBank/DDBJ databases">
        <title>Prjna785345.</title>
        <authorList>
            <person name="Rujirawat T."/>
            <person name="Krajaejun T."/>
        </authorList>
    </citation>
    <scope>NUCLEOTIDE SEQUENCE</scope>
    <source>
        <strain evidence="9">Pi057C3</strain>
    </source>
</reference>
<evidence type="ECO:0000256" key="5">
    <source>
        <dbReference type="ARBA" id="ARBA00023157"/>
    </source>
</evidence>
<organism evidence="9 10">
    <name type="scientific">Pythium insidiosum</name>
    <name type="common">Pythiosis disease agent</name>
    <dbReference type="NCBI Taxonomy" id="114742"/>
    <lineage>
        <taxon>Eukaryota</taxon>
        <taxon>Sar</taxon>
        <taxon>Stramenopiles</taxon>
        <taxon>Oomycota</taxon>
        <taxon>Peronosporomycetes</taxon>
        <taxon>Pythiales</taxon>
        <taxon>Pythiaceae</taxon>
        <taxon>Pythium</taxon>
    </lineage>
</organism>
<evidence type="ECO:0000256" key="8">
    <source>
        <dbReference type="SAM" id="SignalP"/>
    </source>
</evidence>